<evidence type="ECO:0000313" key="2">
    <source>
        <dbReference type="Proteomes" id="UP001432060"/>
    </source>
</evidence>
<protein>
    <recommendedName>
        <fullName evidence="3">Secreted protein</fullName>
    </recommendedName>
</protein>
<sequence>MSLPGCALTYAEHAGAQVTCLKAAPRTSTAAQQAAPAATAGICYYQNGPYGSAAMYNGWRACVTGQGDGYVPPNLNDQASAWVSGCTDGVWFSNQPWTDPAWNFPSYSTGNFPWGAVGNDTLSSFHLNRAC</sequence>
<gene>
    <name evidence="1" type="ORF">OG515_00630</name>
</gene>
<evidence type="ECO:0000313" key="1">
    <source>
        <dbReference type="EMBL" id="WUT80793.1"/>
    </source>
</evidence>
<organism evidence="1 2">
    <name type="scientific">Streptomyces melanogenes</name>
    <dbReference type="NCBI Taxonomy" id="67326"/>
    <lineage>
        <taxon>Bacteria</taxon>
        <taxon>Bacillati</taxon>
        <taxon>Actinomycetota</taxon>
        <taxon>Actinomycetes</taxon>
        <taxon>Kitasatosporales</taxon>
        <taxon>Streptomycetaceae</taxon>
        <taxon>Streptomyces</taxon>
    </lineage>
</organism>
<dbReference type="RefSeq" id="WP_329394667.1">
    <property type="nucleotide sequence ID" value="NZ_CP109019.1"/>
</dbReference>
<name>A0ABZ1XBB9_9ACTN</name>
<dbReference type="EMBL" id="CP109019">
    <property type="protein sequence ID" value="WUT80793.1"/>
    <property type="molecule type" value="Genomic_DNA"/>
</dbReference>
<evidence type="ECO:0008006" key="3">
    <source>
        <dbReference type="Google" id="ProtNLM"/>
    </source>
</evidence>
<keyword evidence="2" id="KW-1185">Reference proteome</keyword>
<reference evidence="1" key="1">
    <citation type="submission" date="2022-10" db="EMBL/GenBank/DDBJ databases">
        <title>The complete genomes of actinobacterial strains from the NBC collection.</title>
        <authorList>
            <person name="Joergensen T.S."/>
            <person name="Alvarez Arevalo M."/>
            <person name="Sterndorff E.B."/>
            <person name="Faurdal D."/>
            <person name="Vuksanovic O."/>
            <person name="Mourched A.-S."/>
            <person name="Charusanti P."/>
            <person name="Shaw S."/>
            <person name="Blin K."/>
            <person name="Weber T."/>
        </authorList>
    </citation>
    <scope>NUCLEOTIDE SEQUENCE</scope>
    <source>
        <strain evidence="1">NBC_00668</strain>
    </source>
</reference>
<proteinExistence type="predicted"/>
<dbReference type="Proteomes" id="UP001432060">
    <property type="component" value="Chromosome"/>
</dbReference>
<accession>A0ABZ1XBB9</accession>